<dbReference type="HAMAP" id="MF_00033">
    <property type="entry name" value="MurG"/>
    <property type="match status" value="1"/>
</dbReference>
<evidence type="ECO:0000313" key="15">
    <source>
        <dbReference type="Proteomes" id="UP000176633"/>
    </source>
</evidence>
<dbReference type="Pfam" id="PF03033">
    <property type="entry name" value="Glyco_transf_28"/>
    <property type="match status" value="1"/>
</dbReference>
<dbReference type="InterPro" id="IPR007235">
    <property type="entry name" value="Glyco_trans_28_C"/>
</dbReference>
<feature type="binding site" evidence="10">
    <location>
        <begin position="14"/>
        <end position="16"/>
    </location>
    <ligand>
        <name>UDP-N-acetyl-alpha-D-glucosamine</name>
        <dbReference type="ChEBI" id="CHEBI:57705"/>
    </ligand>
</feature>
<gene>
    <name evidence="10" type="primary">murG</name>
    <name evidence="14" type="ORF">A3G50_02630</name>
</gene>
<evidence type="ECO:0000256" key="3">
    <source>
        <dbReference type="ARBA" id="ARBA00022676"/>
    </source>
</evidence>
<dbReference type="GO" id="GO:0051301">
    <property type="term" value="P:cell division"/>
    <property type="evidence" value="ECO:0007669"/>
    <property type="project" value="UniProtKB-KW"/>
</dbReference>
<feature type="binding site" evidence="10">
    <location>
        <position position="204"/>
    </location>
    <ligand>
        <name>UDP-N-acetyl-alpha-D-glucosamine</name>
        <dbReference type="ChEBI" id="CHEBI:57705"/>
    </ligand>
</feature>
<comment type="caution">
    <text evidence="14">The sequence shown here is derived from an EMBL/GenBank/DDBJ whole genome shotgun (WGS) entry which is preliminary data.</text>
</comment>
<dbReference type="Pfam" id="PF04101">
    <property type="entry name" value="Glyco_tran_28_C"/>
    <property type="match status" value="1"/>
</dbReference>
<dbReference type="PANTHER" id="PTHR21015:SF27">
    <property type="entry name" value="UDP-N-ACETYLGLUCOSAMINE--N-ACETYLMURAMYL-(PENTAPEPTIDE) PYROPHOSPHORYL-UNDECAPRENOL N-ACETYLGLUCOSAMINE TRANSFERASE"/>
    <property type="match status" value="1"/>
</dbReference>
<accession>A0A1F6C171</accession>
<evidence type="ECO:0000256" key="9">
    <source>
        <dbReference type="ARBA" id="ARBA00023316"/>
    </source>
</evidence>
<evidence type="ECO:0000256" key="10">
    <source>
        <dbReference type="HAMAP-Rule" id="MF_00033"/>
    </source>
</evidence>
<dbReference type="GO" id="GO:0050511">
    <property type="term" value="F:undecaprenyldiphospho-muramoylpentapeptide beta-N-acetylglucosaminyltransferase activity"/>
    <property type="evidence" value="ECO:0007669"/>
    <property type="project" value="UniProtKB-UniRule"/>
</dbReference>
<evidence type="ECO:0000256" key="7">
    <source>
        <dbReference type="ARBA" id="ARBA00023136"/>
    </source>
</evidence>
<dbReference type="STRING" id="1798473.A3G50_02630"/>
<evidence type="ECO:0000259" key="13">
    <source>
        <dbReference type="Pfam" id="PF04101"/>
    </source>
</evidence>
<keyword evidence="11" id="KW-0812">Transmembrane</keyword>
<evidence type="ECO:0000256" key="4">
    <source>
        <dbReference type="ARBA" id="ARBA00022679"/>
    </source>
</evidence>
<dbReference type="EC" id="2.4.1.227" evidence="10"/>
<dbReference type="GO" id="GO:0009252">
    <property type="term" value="P:peptidoglycan biosynthetic process"/>
    <property type="evidence" value="ECO:0007669"/>
    <property type="project" value="UniProtKB-UniRule"/>
</dbReference>
<feature type="domain" description="Glycosyl transferase family 28 C-terminal" evidence="13">
    <location>
        <begin position="198"/>
        <end position="365"/>
    </location>
</feature>
<keyword evidence="9 10" id="KW-0961">Cell wall biogenesis/degradation</keyword>
<comment type="subcellular location">
    <subcellularLocation>
        <location evidence="10">Cell membrane</location>
        <topology evidence="10">Peripheral membrane protein</topology>
        <orientation evidence="10">Cytoplasmic side</orientation>
    </subcellularLocation>
</comment>
<evidence type="ECO:0000259" key="12">
    <source>
        <dbReference type="Pfam" id="PF03033"/>
    </source>
</evidence>
<comment type="pathway">
    <text evidence="10">Cell wall biogenesis; peptidoglycan biosynthesis.</text>
</comment>
<dbReference type="Gene3D" id="3.40.50.2000">
    <property type="entry name" value="Glycogen Phosphorylase B"/>
    <property type="match status" value="2"/>
</dbReference>
<keyword evidence="6 10" id="KW-0573">Peptidoglycan synthesis</keyword>
<evidence type="ECO:0000256" key="8">
    <source>
        <dbReference type="ARBA" id="ARBA00023306"/>
    </source>
</evidence>
<dbReference type="Proteomes" id="UP000176633">
    <property type="component" value="Unassembled WGS sequence"/>
</dbReference>
<keyword evidence="7 10" id="KW-0472">Membrane</keyword>
<reference evidence="14 15" key="1">
    <citation type="journal article" date="2016" name="Nat. Commun.">
        <title>Thousands of microbial genomes shed light on interconnected biogeochemical processes in an aquifer system.</title>
        <authorList>
            <person name="Anantharaman K."/>
            <person name="Brown C.T."/>
            <person name="Hug L.A."/>
            <person name="Sharon I."/>
            <person name="Castelle C.J."/>
            <person name="Probst A.J."/>
            <person name="Thomas B.C."/>
            <person name="Singh A."/>
            <person name="Wilkins M.J."/>
            <person name="Karaoz U."/>
            <person name="Brodie E.L."/>
            <person name="Williams K.H."/>
            <person name="Hubbard S.S."/>
            <person name="Banfield J.F."/>
        </authorList>
    </citation>
    <scope>NUCLEOTIDE SEQUENCE [LARGE SCALE GENOMIC DNA]</scope>
</reference>
<dbReference type="PANTHER" id="PTHR21015">
    <property type="entry name" value="UDP-N-ACETYLGLUCOSAMINE--N-ACETYLMURAMYL-(PENTAPEPTIDE) PYROPHOSPHORYL-UNDECAPRENOL N-ACETYLGLUCOSAMINE TRANSFERASE 1"/>
    <property type="match status" value="1"/>
</dbReference>
<dbReference type="GO" id="GO:0008360">
    <property type="term" value="P:regulation of cell shape"/>
    <property type="evidence" value="ECO:0007669"/>
    <property type="project" value="UniProtKB-KW"/>
</dbReference>
<dbReference type="GO" id="GO:0051991">
    <property type="term" value="F:UDP-N-acetyl-D-glucosamine:N-acetylmuramoyl-L-alanyl-D-glutamyl-meso-2,6-diaminopimelyl-D-alanyl-D-alanine-diphosphoundecaprenol 4-beta-N-acetylglucosaminlytransferase activity"/>
    <property type="evidence" value="ECO:0007669"/>
    <property type="project" value="RHEA"/>
</dbReference>
<evidence type="ECO:0000313" key="14">
    <source>
        <dbReference type="EMBL" id="OGG42813.1"/>
    </source>
</evidence>
<dbReference type="EMBL" id="MFKM01000038">
    <property type="protein sequence ID" value="OGG42813.1"/>
    <property type="molecule type" value="Genomic_DNA"/>
</dbReference>
<keyword evidence="5 10" id="KW-0133">Cell shape</keyword>
<feature type="binding site" evidence="10">
    <location>
        <position position="313"/>
    </location>
    <ligand>
        <name>UDP-N-acetyl-alpha-D-glucosamine</name>
        <dbReference type="ChEBI" id="CHEBI:57705"/>
    </ligand>
</feature>
<keyword evidence="2 10" id="KW-0132">Cell division</keyword>
<evidence type="ECO:0000256" key="11">
    <source>
        <dbReference type="SAM" id="Phobius"/>
    </source>
</evidence>
<dbReference type="GO" id="GO:0071555">
    <property type="term" value="P:cell wall organization"/>
    <property type="evidence" value="ECO:0007669"/>
    <property type="project" value="UniProtKB-KW"/>
</dbReference>
<feature type="transmembrane region" description="Helical" evidence="11">
    <location>
        <begin position="78"/>
        <end position="97"/>
    </location>
</feature>
<comment type="caution">
    <text evidence="10">Lacks conserved residue(s) required for the propagation of feature annotation.</text>
</comment>
<dbReference type="AlphaFoldDB" id="A0A1F6C171"/>
<evidence type="ECO:0000256" key="1">
    <source>
        <dbReference type="ARBA" id="ARBA00022475"/>
    </source>
</evidence>
<evidence type="ECO:0000256" key="2">
    <source>
        <dbReference type="ARBA" id="ARBA00022618"/>
    </source>
</evidence>
<comment type="catalytic activity">
    <reaction evidence="10">
        <text>di-trans,octa-cis-undecaprenyl diphospho-N-acetyl-alpha-D-muramoyl-L-alanyl-D-glutamyl-meso-2,6-diaminopimeloyl-D-alanyl-D-alanine + UDP-N-acetyl-alpha-D-glucosamine = di-trans,octa-cis-undecaprenyl diphospho-[N-acetyl-alpha-D-glucosaminyl-(1-&gt;4)]-N-acetyl-alpha-D-muramoyl-L-alanyl-D-glutamyl-meso-2,6-diaminopimeloyl-D-alanyl-D-alanine + UDP + H(+)</text>
        <dbReference type="Rhea" id="RHEA:31227"/>
        <dbReference type="ChEBI" id="CHEBI:15378"/>
        <dbReference type="ChEBI" id="CHEBI:57705"/>
        <dbReference type="ChEBI" id="CHEBI:58223"/>
        <dbReference type="ChEBI" id="CHEBI:61387"/>
        <dbReference type="ChEBI" id="CHEBI:61388"/>
        <dbReference type="EC" id="2.4.1.227"/>
    </reaction>
</comment>
<comment type="similarity">
    <text evidence="10">Belongs to the glycosyltransferase 28 family. MurG subfamily.</text>
</comment>
<feature type="binding site" evidence="10">
    <location>
        <position position="172"/>
    </location>
    <ligand>
        <name>UDP-N-acetyl-alpha-D-glucosamine</name>
        <dbReference type="ChEBI" id="CHEBI:57705"/>
    </ligand>
</feature>
<protein>
    <recommendedName>
        <fullName evidence="10">UDP-N-acetylglucosamine--N-acetylmuramyl-(pentapeptide) pyrophosphoryl-undecaprenol N-acetylglucosamine transferase</fullName>
        <ecNumber evidence="10">2.4.1.227</ecNumber>
    </recommendedName>
    <alternativeName>
        <fullName evidence="10">Undecaprenyl-PP-MurNAc-pentapeptide-UDPGlcNAc GlcNAc transferase</fullName>
    </alternativeName>
</protein>
<dbReference type="InterPro" id="IPR004276">
    <property type="entry name" value="GlycoTrans_28_N"/>
</dbReference>
<dbReference type="CDD" id="cd03785">
    <property type="entry name" value="GT28_MurG"/>
    <property type="match status" value="1"/>
</dbReference>
<evidence type="ECO:0000256" key="5">
    <source>
        <dbReference type="ARBA" id="ARBA00022960"/>
    </source>
</evidence>
<organism evidence="14 15">
    <name type="scientific">Candidatus Jorgensenbacteria bacterium RIFCSPLOWO2_12_FULL_42_11</name>
    <dbReference type="NCBI Taxonomy" id="1798473"/>
    <lineage>
        <taxon>Bacteria</taxon>
        <taxon>Candidatus Joergenseniibacteriota</taxon>
    </lineage>
</organism>
<feature type="domain" description="Glycosyltransferase family 28 N-terminal" evidence="12">
    <location>
        <begin position="7"/>
        <end position="150"/>
    </location>
</feature>
<keyword evidence="11" id="KW-1133">Transmembrane helix</keyword>
<sequence length="383" mass="42258">MKSKIRILLTAGGTGGHIYPLISVTDEIYHLAGEQNRDLEIRYFGPASPLNGEFENRGIKVEKIISSKLRRYFSLNNFIDAFGFIFGFFQALCKIFWFMPDAVFSKGGPGALAVVLAARFYRIPVMIHESDTSPGLTNSLSAKFAKKIFIAFEKTARYFPPEKTKLVGNPVRANILRDVPDQETTKKNLGFNPAEPLILVIGGSQGALKINNFISDNFGEILDLAQIIHQSGPANFLETKKETDFLLQGLGGSYQKRYQLVGYFNQGKDLKEAFAAADLVISRAGSGGIFEIAAFGKPSILIPIPEEVVGEHQIVNAYEYAKSGTAIVIEESNFKSSIVLDQARKILTDPELRKKMSQAAKNFAKPEAGKIIAEEILKLVLNQ</sequence>
<name>A0A1F6C171_9BACT</name>
<comment type="function">
    <text evidence="10">Cell wall formation. Catalyzes the transfer of a GlcNAc subunit on undecaprenyl-pyrophosphoryl-MurNAc-pentapeptide (lipid intermediate I) to form undecaprenyl-pyrophosphoryl-MurNAc-(pentapeptide)GlcNAc (lipid intermediate II).</text>
</comment>
<keyword evidence="4 10" id="KW-0808">Transferase</keyword>
<dbReference type="SUPFAM" id="SSF53756">
    <property type="entry name" value="UDP-Glycosyltransferase/glycogen phosphorylase"/>
    <property type="match status" value="1"/>
</dbReference>
<dbReference type="GO" id="GO:0005975">
    <property type="term" value="P:carbohydrate metabolic process"/>
    <property type="evidence" value="ECO:0007669"/>
    <property type="project" value="InterPro"/>
</dbReference>
<dbReference type="UniPathway" id="UPA00219"/>
<proteinExistence type="inferred from homology"/>
<keyword evidence="8 10" id="KW-0131">Cell cycle</keyword>
<evidence type="ECO:0000256" key="6">
    <source>
        <dbReference type="ARBA" id="ARBA00022984"/>
    </source>
</evidence>
<dbReference type="InterPro" id="IPR006009">
    <property type="entry name" value="GlcNAc_MurG"/>
</dbReference>
<dbReference type="GO" id="GO:0005886">
    <property type="term" value="C:plasma membrane"/>
    <property type="evidence" value="ECO:0007669"/>
    <property type="project" value="UniProtKB-SubCell"/>
</dbReference>
<keyword evidence="3 10" id="KW-0328">Glycosyltransferase</keyword>
<keyword evidence="1 10" id="KW-1003">Cell membrane</keyword>